<name>V6LHS8_9EUKA</name>
<organism evidence="2">
    <name type="scientific">Spironucleus salmonicida</name>
    <dbReference type="NCBI Taxonomy" id="348837"/>
    <lineage>
        <taxon>Eukaryota</taxon>
        <taxon>Metamonada</taxon>
        <taxon>Diplomonadida</taxon>
        <taxon>Hexamitidae</taxon>
        <taxon>Hexamitinae</taxon>
        <taxon>Spironucleus</taxon>
    </lineage>
</organism>
<protein>
    <recommendedName>
        <fullName evidence="5">Transmembrane protein</fullName>
    </recommendedName>
</protein>
<evidence type="ECO:0000313" key="2">
    <source>
        <dbReference type="EMBL" id="EST43251.1"/>
    </source>
</evidence>
<keyword evidence="4" id="KW-1185">Reference proteome</keyword>
<evidence type="ECO:0000256" key="1">
    <source>
        <dbReference type="SAM" id="Phobius"/>
    </source>
</evidence>
<dbReference type="EMBL" id="KI546139">
    <property type="protein sequence ID" value="EST43251.1"/>
    <property type="molecule type" value="Genomic_DNA"/>
</dbReference>
<dbReference type="VEuPathDB" id="GiardiaDB:SS50377_27459"/>
<gene>
    <name evidence="2" type="ORF">SS50377_16916</name>
    <name evidence="3" type="ORF">SS50377_27459</name>
</gene>
<proteinExistence type="predicted"/>
<sequence length="504" mass="57252">MLCLTFQLYHDFSQQDCYSSLTELNINENHLEIQLITAEGANCDFPSGVMIVLQFQEETLNIGQFITNFSFHQSNSVIINCTDCNKYSDIQACTIILDSPQLTTVVSVGIILNVKKILQSVSQQVSLTYNGVQTCFIIQEQDVGKKLTESKILIQFVYINSSIIKITNLAPSYDMAQTSFCIMEDMQIVQLGLVSISIQGKFQGILVSQQYTTLNFTIQNQPNIFNELKFSAYKKYAYINFERIEPEFAKFVATAEFNNAVYILQVVIDGKITSFSGPLSRQIFEQNGNIICVNSFNTSLCEIILKTIQQQDMQSNKGQIFFIIGSITIRQQISQFNSDCFANVQIQLYKHRLEATYELNQQSNNLCQLVNNVKYNYDIGIFTTITEFQKGIQGLLKILSHQLIWNNSNSKIIIPYGDLQIQKIKTLLDYKSIGIIIHSIDGEYVNEALVSQVNLNFIDSYLITMFGMLVASIILATLLFIVQNMHKKPIRRKSKIKVSIDGIE</sequence>
<keyword evidence="1" id="KW-1133">Transmembrane helix</keyword>
<evidence type="ECO:0000313" key="4">
    <source>
        <dbReference type="Proteomes" id="UP000018208"/>
    </source>
</evidence>
<dbReference type="Proteomes" id="UP000018208">
    <property type="component" value="Unassembled WGS sequence"/>
</dbReference>
<dbReference type="EMBL" id="AUWU02000007">
    <property type="protein sequence ID" value="KAH0571159.1"/>
    <property type="molecule type" value="Genomic_DNA"/>
</dbReference>
<evidence type="ECO:0000313" key="3">
    <source>
        <dbReference type="EMBL" id="KAH0571159.1"/>
    </source>
</evidence>
<reference evidence="2 3" key="1">
    <citation type="journal article" date="2014" name="PLoS Genet.">
        <title>The Genome of Spironucleus salmonicida Highlights a Fish Pathogen Adapted to Fluctuating Environments.</title>
        <authorList>
            <person name="Xu F."/>
            <person name="Jerlstrom-Hultqvist J."/>
            <person name="Einarsson E."/>
            <person name="Astvaldsson A."/>
            <person name="Svard S.G."/>
            <person name="Andersson J.O."/>
        </authorList>
    </citation>
    <scope>NUCLEOTIDE SEQUENCE</scope>
    <source>
        <strain evidence="3">ATCC 50377</strain>
    </source>
</reference>
<evidence type="ECO:0008006" key="5">
    <source>
        <dbReference type="Google" id="ProtNLM"/>
    </source>
</evidence>
<keyword evidence="1" id="KW-0472">Membrane</keyword>
<keyword evidence="1" id="KW-0812">Transmembrane</keyword>
<dbReference type="AlphaFoldDB" id="V6LHS8"/>
<reference evidence="3" key="2">
    <citation type="submission" date="2020-12" db="EMBL/GenBank/DDBJ databases">
        <title>New Spironucleus salmonicida genome in near-complete chromosomes.</title>
        <authorList>
            <person name="Xu F."/>
            <person name="Kurt Z."/>
            <person name="Jimenez-Gonzalez A."/>
            <person name="Astvaldsson A."/>
            <person name="Andersson J.O."/>
            <person name="Svard S.G."/>
        </authorList>
    </citation>
    <scope>NUCLEOTIDE SEQUENCE</scope>
    <source>
        <strain evidence="3">ATCC 50377</strain>
    </source>
</reference>
<feature type="transmembrane region" description="Helical" evidence="1">
    <location>
        <begin position="461"/>
        <end position="482"/>
    </location>
</feature>
<accession>V6LHS8</accession>